<dbReference type="Proteomes" id="UP000275777">
    <property type="component" value="Chromosome"/>
</dbReference>
<dbReference type="Gene3D" id="1.20.200.10">
    <property type="entry name" value="Fumarase/aspartase (Central domain)"/>
    <property type="match status" value="1"/>
</dbReference>
<dbReference type="InterPro" id="IPR008948">
    <property type="entry name" value="L-Aspartase-like"/>
</dbReference>
<gene>
    <name evidence="1" type="ORF">NCTC9695_02891</name>
</gene>
<evidence type="ECO:0000313" key="1">
    <source>
        <dbReference type="EMBL" id="VEB42441.1"/>
    </source>
</evidence>
<dbReference type="SUPFAM" id="SSF48557">
    <property type="entry name" value="L-aspartase-like"/>
    <property type="match status" value="1"/>
</dbReference>
<dbReference type="EMBL" id="LR134182">
    <property type="protein sequence ID" value="VEB42441.1"/>
    <property type="molecule type" value="Genomic_DNA"/>
</dbReference>
<dbReference type="AlphaFoldDB" id="A0A447TC37"/>
<organism evidence="1 2">
    <name type="scientific">Chromobacterium violaceum</name>
    <dbReference type="NCBI Taxonomy" id="536"/>
    <lineage>
        <taxon>Bacteria</taxon>
        <taxon>Pseudomonadati</taxon>
        <taxon>Pseudomonadota</taxon>
        <taxon>Betaproteobacteria</taxon>
        <taxon>Neisseriales</taxon>
        <taxon>Chromobacteriaceae</taxon>
        <taxon>Chromobacterium</taxon>
    </lineage>
</organism>
<dbReference type="Gene3D" id="3.10.129.10">
    <property type="entry name" value="Hotdog Thioesterase"/>
    <property type="match status" value="1"/>
</dbReference>
<protein>
    <submittedName>
        <fullName evidence="1">Acyl-CoA thioester hydrolase, YbgC/YbaW family</fullName>
    </submittedName>
</protein>
<accession>A0A447TC37</accession>
<proteinExistence type="predicted"/>
<sequence length="136" mass="15016">MLELTEQVLAALLITARQGVELRGEIAELSLSPALARMQRDLADRIPRIAEDRALDKELIALIGAIRAAPGACMTKLSHVIELEPAFHDLDPMDVVWHGNYVKYLEIARCALLERFDYNYRKCATPATPGPSSTCG</sequence>
<name>A0A447TC37_CHRVL</name>
<evidence type="ECO:0000313" key="2">
    <source>
        <dbReference type="Proteomes" id="UP000275777"/>
    </source>
</evidence>
<reference evidence="1 2" key="1">
    <citation type="submission" date="2018-12" db="EMBL/GenBank/DDBJ databases">
        <authorList>
            <consortium name="Pathogen Informatics"/>
        </authorList>
    </citation>
    <scope>NUCLEOTIDE SEQUENCE [LARGE SCALE GENOMIC DNA]</scope>
    <source>
        <strain evidence="1 2">NCTC9695</strain>
    </source>
</reference>
<dbReference type="SUPFAM" id="SSF54637">
    <property type="entry name" value="Thioesterase/thiol ester dehydrase-isomerase"/>
    <property type="match status" value="1"/>
</dbReference>
<keyword evidence="1" id="KW-0378">Hydrolase</keyword>
<dbReference type="GO" id="GO:0016787">
    <property type="term" value="F:hydrolase activity"/>
    <property type="evidence" value="ECO:0007669"/>
    <property type="project" value="UniProtKB-KW"/>
</dbReference>
<dbReference type="InterPro" id="IPR029069">
    <property type="entry name" value="HotDog_dom_sf"/>
</dbReference>